<dbReference type="InterPro" id="IPR004803">
    <property type="entry name" value="TGT"/>
</dbReference>
<feature type="binding site" evidence="6">
    <location>
        <position position="310"/>
    </location>
    <ligand>
        <name>Zn(2+)</name>
        <dbReference type="ChEBI" id="CHEBI:29105"/>
    </ligand>
</feature>
<name>A0A6J4K5K2_9BACT</name>
<dbReference type="GO" id="GO:0008479">
    <property type="term" value="F:tRNA-guanosine(34) queuine transglycosylase activity"/>
    <property type="evidence" value="ECO:0007669"/>
    <property type="project" value="UniProtKB-UniRule"/>
</dbReference>
<dbReference type="InterPro" id="IPR036511">
    <property type="entry name" value="TGT-like_sf"/>
</dbReference>
<feature type="binding site" evidence="6">
    <location>
        <begin position="66"/>
        <end position="70"/>
    </location>
    <ligand>
        <name>substrate</name>
    </ligand>
</feature>
<dbReference type="InterPro" id="IPR002616">
    <property type="entry name" value="tRNA_ribo_trans-like"/>
</dbReference>
<evidence type="ECO:0000256" key="3">
    <source>
        <dbReference type="ARBA" id="ARBA00022694"/>
    </source>
</evidence>
<comment type="catalytic activity">
    <reaction evidence="5 6">
        <text>7-aminomethyl-7-carbaguanine + guanosine(34) in tRNA = 7-aminomethyl-7-carbaguanosine(34) in tRNA + guanine</text>
        <dbReference type="Rhea" id="RHEA:24104"/>
        <dbReference type="Rhea" id="RHEA-COMP:10341"/>
        <dbReference type="Rhea" id="RHEA-COMP:10342"/>
        <dbReference type="ChEBI" id="CHEBI:16235"/>
        <dbReference type="ChEBI" id="CHEBI:58703"/>
        <dbReference type="ChEBI" id="CHEBI:74269"/>
        <dbReference type="ChEBI" id="CHEBI:82833"/>
        <dbReference type="EC" id="2.4.2.29"/>
    </reaction>
</comment>
<evidence type="ECO:0000256" key="5">
    <source>
        <dbReference type="ARBA" id="ARBA00050112"/>
    </source>
</evidence>
<comment type="similarity">
    <text evidence="6">Belongs to the queuine tRNA-ribosyltransferase family.</text>
</comment>
<dbReference type="EC" id="2.4.2.29" evidence="6"/>
<reference evidence="8" key="1">
    <citation type="submission" date="2020-02" db="EMBL/GenBank/DDBJ databases">
        <authorList>
            <person name="Meier V. D."/>
        </authorList>
    </citation>
    <scope>NUCLEOTIDE SEQUENCE</scope>
    <source>
        <strain evidence="8">AVDCRST_MAG63</strain>
    </source>
</reference>
<evidence type="ECO:0000256" key="1">
    <source>
        <dbReference type="ARBA" id="ARBA00022676"/>
    </source>
</evidence>
<evidence type="ECO:0000256" key="6">
    <source>
        <dbReference type="HAMAP-Rule" id="MF_00168"/>
    </source>
</evidence>
<comment type="function">
    <text evidence="6">Catalyzes the base-exchange of a guanine (G) residue with the queuine precursor 7-aminomethyl-7-deazaguanine (PreQ1) at position 34 (anticodon wobble position) in tRNAs with GU(N) anticodons (tRNA-Asp, -Asn, -His and -Tyr). Catalysis occurs through a double-displacement mechanism. The nucleophile active site attacks the C1' of nucleotide 34 to detach the guanine base from the RNA, forming a covalent enzyme-RNA intermediate. The proton acceptor active site deprotonates the incoming PreQ1, allowing a nucleophilic attack on the C1' of the ribose to form the product. After dissociation, two additional enzymatic reactions on the tRNA convert PreQ1 to queuine (Q), resulting in the hypermodified nucleoside queuosine (7-(((4,5-cis-dihydroxy-2-cyclopenten-1-yl)amino)methyl)-7-deazaguanosine).</text>
</comment>
<dbReference type="Gene3D" id="3.20.20.105">
    <property type="entry name" value="Queuine tRNA-ribosyltransferase-like"/>
    <property type="match status" value="1"/>
</dbReference>
<feature type="binding site" evidence="6">
    <location>
        <position position="164"/>
    </location>
    <ligand>
        <name>substrate</name>
    </ligand>
</feature>
<feature type="binding site" evidence="6">
    <location>
        <position position="279"/>
    </location>
    <ligand>
        <name>Zn(2+)</name>
        <dbReference type="ChEBI" id="CHEBI:29105"/>
    </ligand>
</feature>
<feature type="binding site" evidence="6">
    <location>
        <position position="284"/>
    </location>
    <ligand>
        <name>Zn(2+)</name>
        <dbReference type="ChEBI" id="CHEBI:29105"/>
    </ligand>
</feature>
<proteinExistence type="inferred from homology"/>
<organism evidence="8">
    <name type="scientific">uncultured Armatimonadetes bacterium</name>
    <dbReference type="NCBI Taxonomy" id="157466"/>
    <lineage>
        <taxon>Bacteria</taxon>
        <taxon>Bacillati</taxon>
        <taxon>Armatimonadota</taxon>
        <taxon>environmental samples</taxon>
    </lineage>
</organism>
<sequence length="357" mass="39348">METPVFMPVGTRGTVKAMTWEEVTELGFRIVLGNTFHLYLRPGSGRVARAGGLHRFTGWDGAMLTDSGGYQVFSLKDLRRITENGVTFRSPVDGSYHDFTPESVMRVQHELGADIIMAFDECPPYPSTHEYARDSMERTHRWAERCLEAHEAARTGQLLFGIVQGSTYEDLRAASARAVSALPFPGIAVGGVSVGEPPPEMRRVVDITLPLLPIDRPRYLMGVGTPADILDAVAAGVDMFDCVLPTRLGRNGTLYTSRGRVNIQNARWAEDWGPVDPDCPCGVCRRHSAAYLRHLHQTDEILGSRLATYHNLAFYARLMERVRQAIDAGTFLAFREASLASWGRAASEEGPAGESHA</sequence>
<feature type="region of interest" description="RNA binding; important for wobble base 34 recognition" evidence="6">
    <location>
        <begin position="246"/>
        <end position="250"/>
    </location>
</feature>
<comment type="pathway">
    <text evidence="6">tRNA modification; tRNA-queuosine biosynthesis.</text>
</comment>
<evidence type="ECO:0000256" key="4">
    <source>
        <dbReference type="ARBA" id="ARBA00022785"/>
    </source>
</evidence>
<evidence type="ECO:0000313" key="8">
    <source>
        <dbReference type="EMBL" id="CAA9296532.1"/>
    </source>
</evidence>
<feature type="active site" description="Nucleophile" evidence="6">
    <location>
        <position position="241"/>
    </location>
</feature>
<dbReference type="AlphaFoldDB" id="A0A6J4K5K2"/>
<feature type="active site" description="Proton acceptor" evidence="6">
    <location>
        <position position="66"/>
    </location>
</feature>
<dbReference type="GO" id="GO:0005829">
    <property type="term" value="C:cytosol"/>
    <property type="evidence" value="ECO:0007669"/>
    <property type="project" value="TreeGrafter"/>
</dbReference>
<keyword evidence="2 6" id="KW-0808">Transferase</keyword>
<comment type="subunit">
    <text evidence="6">Homodimer. Within each dimer, one monomer is responsible for RNA recognition and catalysis, while the other monomer binds to the replacement base PreQ1.</text>
</comment>
<comment type="cofactor">
    <cofactor evidence="6">
        <name>Zn(2+)</name>
        <dbReference type="ChEBI" id="CHEBI:29105"/>
    </cofactor>
    <text evidence="6">Binds 1 zinc ion per subunit.</text>
</comment>
<feature type="binding site" evidence="6">
    <location>
        <position position="191"/>
    </location>
    <ligand>
        <name>substrate</name>
    </ligand>
</feature>
<keyword evidence="4 6" id="KW-0671">Queuosine biosynthesis</keyword>
<dbReference type="GO" id="GO:0008616">
    <property type="term" value="P:tRNA queuosine(34) biosynthetic process"/>
    <property type="evidence" value="ECO:0007669"/>
    <property type="project" value="UniProtKB-UniRule"/>
</dbReference>
<feature type="region of interest" description="RNA binding" evidence="6">
    <location>
        <begin position="222"/>
        <end position="228"/>
    </location>
</feature>
<protein>
    <recommendedName>
        <fullName evidence="6">Queuine tRNA-ribosyltransferase</fullName>
        <ecNumber evidence="6">2.4.2.29</ecNumber>
    </recommendedName>
    <alternativeName>
        <fullName evidence="6">Guanine insertion enzyme</fullName>
    </alternativeName>
    <alternativeName>
        <fullName evidence="6">tRNA-guanine transglycosylase</fullName>
    </alternativeName>
</protein>
<dbReference type="InterPro" id="IPR050076">
    <property type="entry name" value="ArchSynthase1/Queuine_TRR"/>
</dbReference>
<keyword evidence="1 6" id="KW-0328">Glycosyltransferase</keyword>
<feature type="domain" description="tRNA-guanine(15) transglycosylase-like" evidence="7">
    <location>
        <begin position="1"/>
        <end position="342"/>
    </location>
</feature>
<dbReference type="UniPathway" id="UPA00392"/>
<dbReference type="EMBL" id="CADCTO010000676">
    <property type="protein sequence ID" value="CAA9296532.1"/>
    <property type="molecule type" value="Genomic_DNA"/>
</dbReference>
<evidence type="ECO:0000256" key="2">
    <source>
        <dbReference type="ARBA" id="ARBA00022679"/>
    </source>
</evidence>
<keyword evidence="6" id="KW-0862">Zinc</keyword>
<feature type="binding site" evidence="6">
    <location>
        <position position="120"/>
    </location>
    <ligand>
        <name>substrate</name>
    </ligand>
</feature>
<dbReference type="PANTHER" id="PTHR46499:SF1">
    <property type="entry name" value="QUEUINE TRNA-RIBOSYLTRANSFERASE"/>
    <property type="match status" value="1"/>
</dbReference>
<dbReference type="PANTHER" id="PTHR46499">
    <property type="entry name" value="QUEUINE TRNA-RIBOSYLTRANSFERASE"/>
    <property type="match status" value="1"/>
</dbReference>
<dbReference type="NCBIfam" id="TIGR00449">
    <property type="entry name" value="tgt_general"/>
    <property type="match status" value="1"/>
</dbReference>
<keyword evidence="3 6" id="KW-0819">tRNA processing</keyword>
<dbReference type="HAMAP" id="MF_00168">
    <property type="entry name" value="Q_tRNA_Tgt"/>
    <property type="match status" value="1"/>
</dbReference>
<dbReference type="SUPFAM" id="SSF51713">
    <property type="entry name" value="tRNA-guanine transglycosylase"/>
    <property type="match status" value="1"/>
</dbReference>
<gene>
    <name evidence="6" type="primary">tgt</name>
    <name evidence="8" type="ORF">AVDCRST_MAG63-4833</name>
</gene>
<accession>A0A6J4K5K2</accession>
<dbReference type="NCBIfam" id="TIGR00430">
    <property type="entry name" value="Q_tRNA_tgt"/>
    <property type="match status" value="1"/>
</dbReference>
<evidence type="ECO:0000259" key="7">
    <source>
        <dbReference type="Pfam" id="PF01702"/>
    </source>
</evidence>
<keyword evidence="6" id="KW-0479">Metal-binding</keyword>
<dbReference type="GO" id="GO:0046872">
    <property type="term" value="F:metal ion binding"/>
    <property type="evidence" value="ECO:0007669"/>
    <property type="project" value="UniProtKB-KW"/>
</dbReference>
<dbReference type="Pfam" id="PF01702">
    <property type="entry name" value="TGT"/>
    <property type="match status" value="1"/>
</dbReference>
<dbReference type="FunFam" id="3.20.20.105:FF:000001">
    <property type="entry name" value="Queuine tRNA-ribosyltransferase"/>
    <property type="match status" value="1"/>
</dbReference>
<feature type="binding site" evidence="6">
    <location>
        <position position="281"/>
    </location>
    <ligand>
        <name>Zn(2+)</name>
        <dbReference type="ChEBI" id="CHEBI:29105"/>
    </ligand>
</feature>